<reference evidence="6" key="1">
    <citation type="submission" date="2025-08" db="UniProtKB">
        <authorList>
            <consortium name="RefSeq"/>
        </authorList>
    </citation>
    <scope>IDENTIFICATION</scope>
    <source>
        <tissue evidence="6">Thorax and Abdomen</tissue>
    </source>
</reference>
<evidence type="ECO:0000256" key="2">
    <source>
        <dbReference type="ARBA" id="ARBA00022801"/>
    </source>
</evidence>
<proteinExistence type="predicted"/>
<dbReference type="InterPro" id="IPR051274">
    <property type="entry name" value="3-5_Exoribonuclease"/>
</dbReference>
<dbReference type="GO" id="GO:0003676">
    <property type="term" value="F:nucleic acid binding"/>
    <property type="evidence" value="ECO:0007669"/>
    <property type="project" value="InterPro"/>
</dbReference>
<name>A0A6J0BZF8_NEOLC</name>
<dbReference type="Gene3D" id="3.30.420.10">
    <property type="entry name" value="Ribonuclease H-like superfamily/Ribonuclease H"/>
    <property type="match status" value="1"/>
</dbReference>
<dbReference type="InterPro" id="IPR047201">
    <property type="entry name" value="ERI-1_3'hExo-like"/>
</dbReference>
<dbReference type="AlphaFoldDB" id="A0A6J0BZF8"/>
<evidence type="ECO:0000313" key="6">
    <source>
        <dbReference type="RefSeq" id="XP_015519604.1"/>
    </source>
</evidence>
<dbReference type="InterPro" id="IPR012337">
    <property type="entry name" value="RNaseH-like_sf"/>
</dbReference>
<dbReference type="InterPro" id="IPR036397">
    <property type="entry name" value="RNaseH_sf"/>
</dbReference>
<keyword evidence="1" id="KW-0540">Nuclease</keyword>
<evidence type="ECO:0000259" key="4">
    <source>
        <dbReference type="SMART" id="SM00479"/>
    </source>
</evidence>
<dbReference type="InParanoid" id="A0A6J0BZF8"/>
<protein>
    <submittedName>
        <fullName evidence="6">ERI1 exoribonuclease 3</fullName>
    </submittedName>
</protein>
<evidence type="ECO:0000256" key="3">
    <source>
        <dbReference type="ARBA" id="ARBA00022839"/>
    </source>
</evidence>
<dbReference type="GeneID" id="107224168"/>
<dbReference type="PANTHER" id="PTHR23044">
    <property type="entry name" value="3'-5' EXONUCLEASE ERI1-RELATED"/>
    <property type="match status" value="1"/>
</dbReference>
<dbReference type="RefSeq" id="XP_015519604.1">
    <property type="nucleotide sequence ID" value="XM_015664118.2"/>
</dbReference>
<dbReference type="Pfam" id="PF00929">
    <property type="entry name" value="RNase_T"/>
    <property type="match status" value="1"/>
</dbReference>
<organism evidence="6">
    <name type="scientific">Neodiprion lecontei</name>
    <name type="common">Redheaded pine sawfly</name>
    <dbReference type="NCBI Taxonomy" id="441921"/>
    <lineage>
        <taxon>Eukaryota</taxon>
        <taxon>Metazoa</taxon>
        <taxon>Ecdysozoa</taxon>
        <taxon>Arthropoda</taxon>
        <taxon>Hexapoda</taxon>
        <taxon>Insecta</taxon>
        <taxon>Pterygota</taxon>
        <taxon>Neoptera</taxon>
        <taxon>Endopterygota</taxon>
        <taxon>Hymenoptera</taxon>
        <taxon>Tenthredinoidea</taxon>
        <taxon>Diprionidae</taxon>
        <taxon>Diprioninae</taxon>
        <taxon>Neodiprion</taxon>
    </lineage>
</organism>
<dbReference type="PANTHER" id="PTHR23044:SF61">
    <property type="entry name" value="3'-5' EXORIBONUCLEASE 1-RELATED"/>
    <property type="match status" value="1"/>
</dbReference>
<evidence type="ECO:0000313" key="5">
    <source>
        <dbReference type="Proteomes" id="UP000829291"/>
    </source>
</evidence>
<dbReference type="OrthoDB" id="1452at2759"/>
<keyword evidence="2" id="KW-0378">Hydrolase</keyword>
<dbReference type="SUPFAM" id="SSF53098">
    <property type="entry name" value="Ribonuclease H-like"/>
    <property type="match status" value="1"/>
</dbReference>
<feature type="domain" description="Exonuclease" evidence="4">
    <location>
        <begin position="27"/>
        <end position="211"/>
    </location>
</feature>
<dbReference type="InterPro" id="IPR013520">
    <property type="entry name" value="Ribonucl_H"/>
</dbReference>
<sequence length="221" mass="25639">MMAQRFLQFHPAFKINKRKNVTQSFKYLLVLDFEATCKKDMKLRPQEIIELPCLALCTKTWEVKDVFHEYIKPQIHPVLTSHCTDLTGIIQEMVDDRQHFPEIFLKFQEWLDQGNFLKGTCNGAFVTCGNWDLGVMLPEQSAITQTVIPDYFHKWINLKTSFYTATGHYPKSLVNMLRHLDLPHTGHLHSGIDDVYNMSRIIQMLGMGCKVNFEITSELGN</sequence>
<dbReference type="KEGG" id="nlo:107224168"/>
<dbReference type="CDD" id="cd06133">
    <property type="entry name" value="ERI-1_3'hExo_like"/>
    <property type="match status" value="1"/>
</dbReference>
<dbReference type="SMART" id="SM00479">
    <property type="entry name" value="EXOIII"/>
    <property type="match status" value="1"/>
</dbReference>
<dbReference type="GO" id="GO:0000175">
    <property type="term" value="F:3'-5'-RNA exonuclease activity"/>
    <property type="evidence" value="ECO:0007669"/>
    <property type="project" value="InterPro"/>
</dbReference>
<keyword evidence="3" id="KW-0269">Exonuclease</keyword>
<dbReference type="Proteomes" id="UP000829291">
    <property type="component" value="Chromosome 4"/>
</dbReference>
<evidence type="ECO:0000256" key="1">
    <source>
        <dbReference type="ARBA" id="ARBA00022722"/>
    </source>
</evidence>
<keyword evidence="5" id="KW-1185">Reference proteome</keyword>
<gene>
    <name evidence="6" type="primary">LOC107224168</name>
</gene>
<accession>A0A6J0BZF8</accession>